<reference evidence="11 12" key="1">
    <citation type="submission" date="2019-03" db="EMBL/GenBank/DDBJ databases">
        <title>Genomic Encyclopedia of Type Strains, Phase IV (KMG-IV): sequencing the most valuable type-strain genomes for metagenomic binning, comparative biology and taxonomic classification.</title>
        <authorList>
            <person name="Goeker M."/>
        </authorList>
    </citation>
    <scope>NUCLEOTIDE SEQUENCE [LARGE SCALE GENOMIC DNA]</scope>
    <source>
        <strain evidence="11 12">DSM 23802</strain>
    </source>
</reference>
<dbReference type="Gene3D" id="1.10.10.2520">
    <property type="entry name" value="Cell wall hydrolase SleB, domain 1"/>
    <property type="match status" value="1"/>
</dbReference>
<keyword evidence="6" id="KW-0749">Sporulation</keyword>
<keyword evidence="5" id="KW-0378">Hydrolase</keyword>
<evidence type="ECO:0000256" key="8">
    <source>
        <dbReference type="NCBIfam" id="TIGR02869"/>
    </source>
</evidence>
<dbReference type="InterPro" id="IPR014224">
    <property type="entry name" value="Spore_cortex_SleB"/>
</dbReference>
<gene>
    <name evidence="11" type="ORF">EDD72_10794</name>
</gene>
<dbReference type="InterPro" id="IPR036365">
    <property type="entry name" value="PGBD-like_sf"/>
</dbReference>
<comment type="similarity">
    <text evidence="1">Belongs to the SleB family.</text>
</comment>
<name>A0A4R3KI57_9BACI</name>
<feature type="domain" description="Cell wall hydrolase SleB" evidence="10">
    <location>
        <begin position="142"/>
        <end position="240"/>
    </location>
</feature>
<dbReference type="Pfam" id="PF01471">
    <property type="entry name" value="PG_binding_1"/>
    <property type="match status" value="1"/>
</dbReference>
<dbReference type="Proteomes" id="UP000295788">
    <property type="component" value="Unassembled WGS sequence"/>
</dbReference>
<evidence type="ECO:0000259" key="9">
    <source>
        <dbReference type="Pfam" id="PF01471"/>
    </source>
</evidence>
<dbReference type="GO" id="GO:0016787">
    <property type="term" value="F:hydrolase activity"/>
    <property type="evidence" value="ECO:0007669"/>
    <property type="project" value="UniProtKB-KW"/>
</dbReference>
<dbReference type="InterPro" id="IPR042047">
    <property type="entry name" value="SleB_dom1"/>
</dbReference>
<dbReference type="Gene3D" id="6.20.240.60">
    <property type="match status" value="1"/>
</dbReference>
<evidence type="ECO:0000256" key="2">
    <source>
        <dbReference type="ARBA" id="ARBA00018364"/>
    </source>
</evidence>
<evidence type="ECO:0000256" key="6">
    <source>
        <dbReference type="ARBA" id="ARBA00022969"/>
    </source>
</evidence>
<evidence type="ECO:0000256" key="7">
    <source>
        <dbReference type="ARBA" id="ARBA00023316"/>
    </source>
</evidence>
<evidence type="ECO:0000259" key="10">
    <source>
        <dbReference type="Pfam" id="PF07486"/>
    </source>
</evidence>
<feature type="domain" description="Peptidoglycan binding-like" evidence="9">
    <location>
        <begin position="42"/>
        <end position="98"/>
    </location>
</feature>
<dbReference type="GO" id="GO:0009847">
    <property type="term" value="P:spore germination"/>
    <property type="evidence" value="ECO:0007669"/>
    <property type="project" value="UniProtKB-UniRule"/>
</dbReference>
<dbReference type="InterPro" id="IPR036366">
    <property type="entry name" value="PGBDSf"/>
</dbReference>
<dbReference type="FunFam" id="1.10.10.2520:FF:000001">
    <property type="entry name" value="Spore cortex-lytic enzyme"/>
    <property type="match status" value="1"/>
</dbReference>
<keyword evidence="7" id="KW-0961">Cell wall biogenesis/degradation</keyword>
<dbReference type="Pfam" id="PF07486">
    <property type="entry name" value="Hydrolase_2"/>
    <property type="match status" value="1"/>
</dbReference>
<keyword evidence="12" id="KW-1185">Reference proteome</keyword>
<evidence type="ECO:0000256" key="4">
    <source>
        <dbReference type="ARBA" id="ARBA00022729"/>
    </source>
</evidence>
<evidence type="ECO:0000313" key="11">
    <source>
        <dbReference type="EMBL" id="TCS83011.1"/>
    </source>
</evidence>
<dbReference type="FunFam" id="6.20.240.60:FF:000001">
    <property type="entry name" value="Spore cortex-lytic enzyme"/>
    <property type="match status" value="1"/>
</dbReference>
<dbReference type="SUPFAM" id="SSF47090">
    <property type="entry name" value="PGBD-like"/>
    <property type="match status" value="1"/>
</dbReference>
<proteinExistence type="inferred from homology"/>
<dbReference type="InterPro" id="IPR002477">
    <property type="entry name" value="Peptidoglycan-bd-like"/>
</dbReference>
<dbReference type="Gene3D" id="1.10.101.10">
    <property type="entry name" value="PGBD-like superfamily/PGBD"/>
    <property type="match status" value="1"/>
</dbReference>
<sequence length="241" mass="26776">MKRQKFIILLSILALLSSVYVVGINNSSQPTFGKTTLVRGSQGGDVYELQGRLKFLGFYKGNIDGKFGWGTYWAVRNFQYKFGMKVDGVVGSKTKYMLWKATKNWRPSYSAKKTTQQTYSTRGFSENDIRIMSNAVHGEARGEPYVGQVAVAAVILNRIKNPAFPNTPSGVIFEPGAFTAVADGQIWLTPNKTARKAVLDAIAGWDPSGGAIYYFNPATATSPWIWSRPQIKRIGNHIFCR</sequence>
<evidence type="ECO:0000256" key="1">
    <source>
        <dbReference type="ARBA" id="ARBA00007010"/>
    </source>
</evidence>
<evidence type="ECO:0000256" key="5">
    <source>
        <dbReference type="ARBA" id="ARBA00022801"/>
    </source>
</evidence>
<evidence type="ECO:0000256" key="3">
    <source>
        <dbReference type="ARBA" id="ARBA00022544"/>
    </source>
</evidence>
<keyword evidence="3" id="KW-0309">Germination</keyword>
<dbReference type="RefSeq" id="WP_132768427.1">
    <property type="nucleotide sequence ID" value="NZ_SMAB01000007.1"/>
</dbReference>
<comment type="caution">
    <text evidence="11">The sequence shown here is derived from an EMBL/GenBank/DDBJ whole genome shotgun (WGS) entry which is preliminary data.</text>
</comment>
<dbReference type="OrthoDB" id="9785345at2"/>
<dbReference type="InterPro" id="IPR011105">
    <property type="entry name" value="Cell_wall_hydrolase_SleB"/>
</dbReference>
<dbReference type="AlphaFoldDB" id="A0A4R3KI57"/>
<protein>
    <recommendedName>
        <fullName evidence="2 8">Spore cortex-lytic enzyme</fullName>
    </recommendedName>
</protein>
<organism evidence="11 12">
    <name type="scientific">Tepidibacillus fermentans</name>
    <dbReference type="NCBI Taxonomy" id="1281767"/>
    <lineage>
        <taxon>Bacteria</taxon>
        <taxon>Bacillati</taxon>
        <taxon>Bacillota</taxon>
        <taxon>Bacilli</taxon>
        <taxon>Bacillales</taxon>
        <taxon>Bacillaceae</taxon>
        <taxon>Tepidibacillus</taxon>
    </lineage>
</organism>
<accession>A0A4R3KI57</accession>
<dbReference type="EMBL" id="SMAB01000007">
    <property type="protein sequence ID" value="TCS83011.1"/>
    <property type="molecule type" value="Genomic_DNA"/>
</dbReference>
<dbReference type="GO" id="GO:0030435">
    <property type="term" value="P:sporulation resulting in formation of a cellular spore"/>
    <property type="evidence" value="ECO:0007669"/>
    <property type="project" value="UniProtKB-KW"/>
</dbReference>
<dbReference type="NCBIfam" id="TIGR02869">
    <property type="entry name" value="spore_SleB"/>
    <property type="match status" value="1"/>
</dbReference>
<evidence type="ECO:0000313" key="12">
    <source>
        <dbReference type="Proteomes" id="UP000295788"/>
    </source>
</evidence>
<dbReference type="GO" id="GO:0071555">
    <property type="term" value="P:cell wall organization"/>
    <property type="evidence" value="ECO:0007669"/>
    <property type="project" value="UniProtKB-KW"/>
</dbReference>
<keyword evidence="4" id="KW-0732">Signal</keyword>